<keyword evidence="10" id="KW-1185">Reference proteome</keyword>
<proteinExistence type="inferred from homology"/>
<evidence type="ECO:0000256" key="8">
    <source>
        <dbReference type="SAM" id="MobiDB-lite"/>
    </source>
</evidence>
<dbReference type="EMBL" id="CP002299">
    <property type="protein sequence ID" value="ADP79046.1"/>
    <property type="molecule type" value="Genomic_DNA"/>
</dbReference>
<keyword evidence="3 7" id="KW-0547">Nucleotide-binding</keyword>
<dbReference type="AlphaFoldDB" id="E3IYQ8"/>
<dbReference type="PROSITE" id="PS00297">
    <property type="entry name" value="HSP70_1"/>
    <property type="match status" value="1"/>
</dbReference>
<dbReference type="Gene3D" id="2.60.34.10">
    <property type="entry name" value="Substrate Binding Domain Of DNAk, Chain A, domain 1"/>
    <property type="match status" value="1"/>
</dbReference>
<dbReference type="PANTHER" id="PTHR19375">
    <property type="entry name" value="HEAT SHOCK PROTEIN 70KDA"/>
    <property type="match status" value="1"/>
</dbReference>
<comment type="similarity">
    <text evidence="1 7">Belongs to the heat shock protein 70 family.</text>
</comment>
<name>E3IYQ8_PSEI1</name>
<keyword evidence="4 7" id="KW-0067">ATP-binding</keyword>
<keyword evidence="6" id="KW-0143">Chaperone</keyword>
<dbReference type="SUPFAM" id="SSF100920">
    <property type="entry name" value="Heat shock protein 70kD (HSP70), peptide-binding domain"/>
    <property type="match status" value="1"/>
</dbReference>
<dbReference type="Proteomes" id="UP000002484">
    <property type="component" value="Chromosome"/>
</dbReference>
<dbReference type="FunFam" id="3.90.640.10:FF:000003">
    <property type="entry name" value="Molecular chaperone DnaK"/>
    <property type="match status" value="1"/>
</dbReference>
<evidence type="ECO:0000256" key="6">
    <source>
        <dbReference type="ARBA" id="ARBA00023186"/>
    </source>
</evidence>
<evidence type="ECO:0000256" key="1">
    <source>
        <dbReference type="ARBA" id="ARBA00007381"/>
    </source>
</evidence>
<dbReference type="Gene3D" id="3.90.640.10">
    <property type="entry name" value="Actin, Chain A, domain 4"/>
    <property type="match status" value="1"/>
</dbReference>
<organism evidence="9 10">
    <name type="scientific">Pseudofrankia inefficax (strain DSM 45817 / CECT 9037 / DDB 130130 / EuI1c)</name>
    <name type="common">Frankia inefficax</name>
    <dbReference type="NCBI Taxonomy" id="298654"/>
    <lineage>
        <taxon>Bacteria</taxon>
        <taxon>Bacillati</taxon>
        <taxon>Actinomycetota</taxon>
        <taxon>Actinomycetes</taxon>
        <taxon>Frankiales</taxon>
        <taxon>Frankiaceae</taxon>
        <taxon>Pseudofrankia</taxon>
    </lineage>
</organism>
<dbReference type="STRING" id="298654.FraEuI1c_0973"/>
<dbReference type="Pfam" id="PF00012">
    <property type="entry name" value="HSP70"/>
    <property type="match status" value="3"/>
</dbReference>
<dbReference type="HOGENOM" id="CLU_005965_0_0_11"/>
<dbReference type="GO" id="GO:0140662">
    <property type="term" value="F:ATP-dependent protein folding chaperone"/>
    <property type="evidence" value="ECO:0007669"/>
    <property type="project" value="InterPro"/>
</dbReference>
<evidence type="ECO:0000256" key="7">
    <source>
        <dbReference type="RuleBase" id="RU003322"/>
    </source>
</evidence>
<dbReference type="CDD" id="cd24029">
    <property type="entry name" value="ASKHA_NBD_HSP70_DnaK_HscA_HscC"/>
    <property type="match status" value="1"/>
</dbReference>
<dbReference type="RefSeq" id="WP_013422167.1">
    <property type="nucleotide sequence ID" value="NC_014666.1"/>
</dbReference>
<evidence type="ECO:0000256" key="3">
    <source>
        <dbReference type="ARBA" id="ARBA00022741"/>
    </source>
</evidence>
<dbReference type="KEGG" id="fri:FraEuI1c_0973"/>
<dbReference type="eggNOG" id="COG0443">
    <property type="taxonomic scope" value="Bacteria"/>
</dbReference>
<evidence type="ECO:0000256" key="5">
    <source>
        <dbReference type="ARBA" id="ARBA00023016"/>
    </source>
</evidence>
<dbReference type="PROSITE" id="PS00329">
    <property type="entry name" value="HSP70_2"/>
    <property type="match status" value="1"/>
</dbReference>
<evidence type="ECO:0000256" key="4">
    <source>
        <dbReference type="ARBA" id="ARBA00022840"/>
    </source>
</evidence>
<keyword evidence="5 9" id="KW-0346">Stress response</keyword>
<protein>
    <submittedName>
        <fullName evidence="9">Heat shock protein 70</fullName>
    </submittedName>
</protein>
<dbReference type="GO" id="GO:0005524">
    <property type="term" value="F:ATP binding"/>
    <property type="evidence" value="ECO:0007669"/>
    <property type="project" value="UniProtKB-KW"/>
</dbReference>
<sequence>MTNAAPGRRVGRDGGGVADGPHLASSDSGPHVASGNAGPHVASGNAGPHVASGNAGPQVASGSAQPTSGDGAKGAKVFGIDLGTTYSCIARLDEYGRPDVIRNIESQPTTPSVVLFDEGADSQVSFVVGTQAKRQLRIRPDDVASLVKRHMGTSDWRFVAHGVEYTAAAVSSLVLKALAADAERATGGPVTDVVITVPAYFGDEERKATKLAGELAGLTVVDIINEPTAAAFAYGFAQDGAAESTVLVYDLGGGTFDTTVIRLREGGITVVATDGDHELGGADWDLELVRHLARRFVEAQPDAGDPLDDVYDEQELLTSAEDAKLALSGRESVDVLVVHGGRRTSVTVTRSSFEELTKPLLDRTVELTASVLGRAKEKGVDRIDTCLLVGGMSKSPAVARRLAEQFGLTCKLIDPDLAVAKGAAVYGQKKALERAVREDLVKAGRIGADDDLTAASDADVAAAAAERAGEVGLPASAVADLVRTTVTNVTSRGFGIFAEDRGRPVAAFLAQQNDPLPISVARTFYTVTDDQTEVDIRVFEQGTGVASPVIEDNKVIVAGALRGIPSGHQRGTPVEVTFIMGRDQTIEVRATHPGTADPLVLRVTAGVGSEALRTAEAAKVNKLVERRE</sequence>
<dbReference type="FunFam" id="3.30.420.40:FF:000071">
    <property type="entry name" value="Molecular chaperone DnaK"/>
    <property type="match status" value="1"/>
</dbReference>
<dbReference type="InterPro" id="IPR013126">
    <property type="entry name" value="Hsp_70_fam"/>
</dbReference>
<gene>
    <name evidence="9" type="ordered locus">FraEuI1c_0973</name>
</gene>
<dbReference type="InterPro" id="IPR029047">
    <property type="entry name" value="HSP70_peptide-bd_sf"/>
</dbReference>
<dbReference type="InParanoid" id="E3IYQ8"/>
<dbReference type="SUPFAM" id="SSF53067">
    <property type="entry name" value="Actin-like ATPase domain"/>
    <property type="match status" value="2"/>
</dbReference>
<dbReference type="InterPro" id="IPR018181">
    <property type="entry name" value="Heat_shock_70_CS"/>
</dbReference>
<evidence type="ECO:0000313" key="9">
    <source>
        <dbReference type="EMBL" id="ADP79046.1"/>
    </source>
</evidence>
<dbReference type="InterPro" id="IPR043129">
    <property type="entry name" value="ATPase_NBD"/>
</dbReference>
<evidence type="ECO:0000256" key="2">
    <source>
        <dbReference type="ARBA" id="ARBA00022553"/>
    </source>
</evidence>
<dbReference type="PRINTS" id="PR00301">
    <property type="entry name" value="HEATSHOCK70"/>
</dbReference>
<accession>E3IYQ8</accession>
<dbReference type="Gene3D" id="3.30.420.40">
    <property type="match status" value="2"/>
</dbReference>
<feature type="region of interest" description="Disordered" evidence="8">
    <location>
        <begin position="1"/>
        <end position="72"/>
    </location>
</feature>
<keyword evidence="2" id="KW-0597">Phosphoprotein</keyword>
<evidence type="ECO:0000313" key="10">
    <source>
        <dbReference type="Proteomes" id="UP000002484"/>
    </source>
</evidence>
<reference evidence="9 10" key="1">
    <citation type="submission" date="2010-10" db="EMBL/GenBank/DDBJ databases">
        <title>Complete sequence of Frankia sp. EuI1c.</title>
        <authorList>
            <consortium name="US DOE Joint Genome Institute"/>
            <person name="Lucas S."/>
            <person name="Copeland A."/>
            <person name="Lapidus A."/>
            <person name="Cheng J.-F."/>
            <person name="Bruce D."/>
            <person name="Goodwin L."/>
            <person name="Pitluck S."/>
            <person name="Chertkov O."/>
            <person name="Detter J.C."/>
            <person name="Han C."/>
            <person name="Tapia R."/>
            <person name="Land M."/>
            <person name="Hauser L."/>
            <person name="Jeffries C."/>
            <person name="Kyrpides N."/>
            <person name="Ivanova N."/>
            <person name="Mikhailova N."/>
            <person name="Beauchemin N."/>
            <person name="Sen A."/>
            <person name="Sur S.A."/>
            <person name="Gtari M."/>
            <person name="Wall L."/>
            <person name="Tisa L."/>
            <person name="Woyke T."/>
        </authorList>
    </citation>
    <scope>NUCLEOTIDE SEQUENCE [LARGE SCALE GENOMIC DNA]</scope>
    <source>
        <strain evidence="10">DSM 45817 / CECT 9037 / EuI1c</strain>
    </source>
</reference>